<accession>A0A9J6PCY3</accession>
<dbReference type="EMBL" id="JAMZFT010000001">
    <property type="protein sequence ID" value="MCP1335664.1"/>
    <property type="molecule type" value="Genomic_DNA"/>
</dbReference>
<dbReference type="SUPFAM" id="SSF53067">
    <property type="entry name" value="Actin-like ATPase domain"/>
    <property type="match status" value="2"/>
</dbReference>
<feature type="domain" description="Ppx/GppA phosphatase N-terminal" evidence="1">
    <location>
        <begin position="21"/>
        <end position="298"/>
    </location>
</feature>
<comment type="caution">
    <text evidence="3">The sequence shown here is derived from an EMBL/GenBank/DDBJ whole genome shotgun (WGS) entry which is preliminary data.</text>
</comment>
<dbReference type="Proteomes" id="UP001055804">
    <property type="component" value="Unassembled WGS sequence"/>
</dbReference>
<protein>
    <submittedName>
        <fullName evidence="3">Ppx/GppA family phosphatase</fullName>
    </submittedName>
</protein>
<dbReference type="PANTHER" id="PTHR30005:SF0">
    <property type="entry name" value="RETROGRADE REGULATION PROTEIN 2"/>
    <property type="match status" value="1"/>
</dbReference>
<dbReference type="InterPro" id="IPR050273">
    <property type="entry name" value="GppA/Ppx_hydrolase"/>
</dbReference>
<dbReference type="Gene3D" id="3.30.420.150">
    <property type="entry name" value="Exopolyphosphatase. Domain 2"/>
    <property type="match status" value="1"/>
</dbReference>
<dbReference type="InterPro" id="IPR048951">
    <property type="entry name" value="Ppx_C"/>
</dbReference>
<proteinExistence type="predicted"/>
<gene>
    <name evidence="3" type="ORF">NJQ99_04510</name>
</gene>
<dbReference type="GO" id="GO:0016462">
    <property type="term" value="F:pyrophosphatase activity"/>
    <property type="evidence" value="ECO:0007669"/>
    <property type="project" value="TreeGrafter"/>
</dbReference>
<organism evidence="3 4">
    <name type="scientific">Futiania mangrovi</name>
    <dbReference type="NCBI Taxonomy" id="2959716"/>
    <lineage>
        <taxon>Bacteria</taxon>
        <taxon>Pseudomonadati</taxon>
        <taxon>Pseudomonadota</taxon>
        <taxon>Alphaproteobacteria</taxon>
        <taxon>Futianiales</taxon>
        <taxon>Futianiaceae</taxon>
        <taxon>Futiania</taxon>
    </lineage>
</organism>
<evidence type="ECO:0000313" key="4">
    <source>
        <dbReference type="Proteomes" id="UP001055804"/>
    </source>
</evidence>
<feature type="domain" description="Exopolyphosphatase C-terminal" evidence="2">
    <location>
        <begin position="345"/>
        <end position="486"/>
    </location>
</feature>
<dbReference type="Pfam" id="PF21697">
    <property type="entry name" value="Ppx_C"/>
    <property type="match status" value="1"/>
</dbReference>
<dbReference type="CDD" id="cd24052">
    <property type="entry name" value="ASKHA_NBD_HpPPX-GppA-like"/>
    <property type="match status" value="1"/>
</dbReference>
<dbReference type="Gene3D" id="1.10.3210.10">
    <property type="entry name" value="Hypothetical protein af1432"/>
    <property type="match status" value="1"/>
</dbReference>
<evidence type="ECO:0000259" key="1">
    <source>
        <dbReference type="Pfam" id="PF02541"/>
    </source>
</evidence>
<keyword evidence="4" id="KW-1185">Reference proteome</keyword>
<dbReference type="SUPFAM" id="SSF109604">
    <property type="entry name" value="HD-domain/PDEase-like"/>
    <property type="match status" value="1"/>
</dbReference>
<evidence type="ECO:0000313" key="3">
    <source>
        <dbReference type="EMBL" id="MCP1335664.1"/>
    </source>
</evidence>
<dbReference type="PANTHER" id="PTHR30005">
    <property type="entry name" value="EXOPOLYPHOSPHATASE"/>
    <property type="match status" value="1"/>
</dbReference>
<dbReference type="Gene3D" id="3.30.420.40">
    <property type="match status" value="1"/>
</dbReference>
<evidence type="ECO:0000259" key="2">
    <source>
        <dbReference type="Pfam" id="PF21697"/>
    </source>
</evidence>
<sequence length="494" mass="53164">MGTRRLLGVIDVGSNSVRLVVYDLSDNIVVPLYNEKALCGLGRLDPETGRLAQAAADSARQTLRRFRRLVDAMDLTEIIAVATAGIRDAADGADFVTEVREELGLPLRVLSGDEEASYAALGVLSAIPDACGVAGDLGGGSLELVEVAHAQASPAHRVSLPIGPLRLPQGASPAEHRRAEEIIDTALDGVPWLSEAAGDTLYLVGGSWRAFAKAHMAQTNYPIHVLGGYAMPRGQALTFASLLARQSARSLGKLESISRRRQEILPLGALILERLIARTRVRNVVVSANGLREGLAHERLSIDPDADPLLMATAAVEGRRCRWPGLGRALDHWLAPLFAEDGPARLRLRLAAAKASDLGWRKHPDYRALQASEEVLYATWPGLTHAERVLIALAVGRRYDPKAQVPADAAAAMLLSPEEVAWAERLGLALRLGHLLAGGTVDILERARLELTDKTVALVLGVGEGSLTSEQVEKRLAQLARAFDRKPEIRTCDR</sequence>
<dbReference type="AlphaFoldDB" id="A0A9J6PCY3"/>
<dbReference type="InterPro" id="IPR043129">
    <property type="entry name" value="ATPase_NBD"/>
</dbReference>
<dbReference type="RefSeq" id="WP_269331600.1">
    <property type="nucleotide sequence ID" value="NZ_JAMZFT010000001.1"/>
</dbReference>
<dbReference type="Pfam" id="PF02541">
    <property type="entry name" value="Ppx-GppA"/>
    <property type="match status" value="1"/>
</dbReference>
<reference evidence="3" key="1">
    <citation type="submission" date="2022-06" db="EMBL/GenBank/DDBJ databases">
        <title>Isolation and Genomics of Futiania mangrovii gen. nov., sp. nov., a Rare and Metabolically-versatile member in the Class Alphaproteobacteria.</title>
        <authorList>
            <person name="Liu L."/>
            <person name="Huang W.-C."/>
            <person name="Pan J."/>
            <person name="Li J."/>
            <person name="Huang Y."/>
            <person name="Du H."/>
            <person name="Liu Y."/>
            <person name="Li M."/>
        </authorList>
    </citation>
    <scope>NUCLEOTIDE SEQUENCE</scope>
    <source>
        <strain evidence="3">FT118</strain>
    </source>
</reference>
<dbReference type="InterPro" id="IPR003695">
    <property type="entry name" value="Ppx_GppA_N"/>
</dbReference>
<name>A0A9J6PCY3_9PROT</name>